<dbReference type="AlphaFoldDB" id="A0A212EPB3"/>
<gene>
    <name evidence="2" type="ORF">KGM_200288</name>
</gene>
<evidence type="ECO:0000313" key="3">
    <source>
        <dbReference type="Proteomes" id="UP000007151"/>
    </source>
</evidence>
<dbReference type="Proteomes" id="UP000007151">
    <property type="component" value="Unassembled WGS sequence"/>
</dbReference>
<evidence type="ECO:0000313" key="2">
    <source>
        <dbReference type="EMBL" id="OWR43297.1"/>
    </source>
</evidence>
<name>A0A212EPB3_DANPL</name>
<dbReference type="KEGG" id="dpl:KGM_200288"/>
<reference evidence="2 3" key="1">
    <citation type="journal article" date="2011" name="Cell">
        <title>The monarch butterfly genome yields insights into long-distance migration.</title>
        <authorList>
            <person name="Zhan S."/>
            <person name="Merlin C."/>
            <person name="Boore J.L."/>
            <person name="Reppert S.M."/>
        </authorList>
    </citation>
    <scope>NUCLEOTIDE SEQUENCE [LARGE SCALE GENOMIC DNA]</scope>
    <source>
        <strain evidence="2">F-2</strain>
    </source>
</reference>
<keyword evidence="3" id="KW-1185">Reference proteome</keyword>
<dbReference type="EMBL" id="AGBW02013517">
    <property type="protein sequence ID" value="OWR43297.1"/>
    <property type="molecule type" value="Genomic_DNA"/>
</dbReference>
<evidence type="ECO:0000256" key="1">
    <source>
        <dbReference type="SAM" id="MobiDB-lite"/>
    </source>
</evidence>
<dbReference type="InParanoid" id="A0A212EPB3"/>
<organism evidence="2 3">
    <name type="scientific">Danaus plexippus plexippus</name>
    <dbReference type="NCBI Taxonomy" id="278856"/>
    <lineage>
        <taxon>Eukaryota</taxon>
        <taxon>Metazoa</taxon>
        <taxon>Ecdysozoa</taxon>
        <taxon>Arthropoda</taxon>
        <taxon>Hexapoda</taxon>
        <taxon>Insecta</taxon>
        <taxon>Pterygota</taxon>
        <taxon>Neoptera</taxon>
        <taxon>Endopterygota</taxon>
        <taxon>Lepidoptera</taxon>
        <taxon>Glossata</taxon>
        <taxon>Ditrysia</taxon>
        <taxon>Papilionoidea</taxon>
        <taxon>Nymphalidae</taxon>
        <taxon>Danainae</taxon>
        <taxon>Danaini</taxon>
        <taxon>Danaina</taxon>
        <taxon>Danaus</taxon>
        <taxon>Danaus</taxon>
    </lineage>
</organism>
<feature type="region of interest" description="Disordered" evidence="1">
    <location>
        <begin position="1"/>
        <end position="58"/>
    </location>
</feature>
<proteinExistence type="predicted"/>
<protein>
    <submittedName>
        <fullName evidence="2">Uncharacterized protein</fullName>
    </submittedName>
</protein>
<comment type="caution">
    <text evidence="2">The sequence shown here is derived from an EMBL/GenBank/DDBJ whole genome shotgun (WGS) entry which is preliminary data.</text>
</comment>
<sequence>MAAGARADPAPAPAPPSLIHNNGTKSRELFNYSIAPSVREPPSRQCQCASSREENVQV</sequence>
<accession>A0A212EPB3</accession>